<dbReference type="HOGENOM" id="CLU_001569_1_0_1"/>
<dbReference type="AlphaFoldDB" id="A0A084B795"/>
<accession>A0A084B795</accession>
<dbReference type="Pfam" id="PF12796">
    <property type="entry name" value="Ank_2"/>
    <property type="match status" value="1"/>
</dbReference>
<dbReference type="PROSITE" id="PS50297">
    <property type="entry name" value="ANK_REP_REGION"/>
    <property type="match status" value="1"/>
</dbReference>
<dbReference type="SUPFAM" id="SSF48403">
    <property type="entry name" value="Ankyrin repeat"/>
    <property type="match status" value="2"/>
</dbReference>
<protein>
    <submittedName>
        <fullName evidence="3">Uncharacterized protein</fullName>
    </submittedName>
</protein>
<evidence type="ECO:0000256" key="1">
    <source>
        <dbReference type="PROSITE-ProRule" id="PRU00023"/>
    </source>
</evidence>
<feature type="repeat" description="ANK" evidence="1">
    <location>
        <begin position="808"/>
        <end position="840"/>
    </location>
</feature>
<evidence type="ECO:0000256" key="2">
    <source>
        <dbReference type="SAM" id="MobiDB-lite"/>
    </source>
</evidence>
<dbReference type="InterPro" id="IPR036770">
    <property type="entry name" value="Ankyrin_rpt-contain_sf"/>
</dbReference>
<evidence type="ECO:0000313" key="3">
    <source>
        <dbReference type="EMBL" id="KEY73424.1"/>
    </source>
</evidence>
<dbReference type="EMBL" id="KL647843">
    <property type="protein sequence ID" value="KEY73424.1"/>
    <property type="molecule type" value="Genomic_DNA"/>
</dbReference>
<dbReference type="PANTHER" id="PTHR24184">
    <property type="entry name" value="SI:CH211-189E2.2"/>
    <property type="match status" value="1"/>
</dbReference>
<dbReference type="Proteomes" id="UP000028045">
    <property type="component" value="Unassembled WGS sequence"/>
</dbReference>
<organism evidence="3 4">
    <name type="scientific">Stachybotrys chartarum (strain CBS 109288 / IBT 7711)</name>
    <name type="common">Toxic black mold</name>
    <name type="synonym">Stilbospora chartarum</name>
    <dbReference type="NCBI Taxonomy" id="1280523"/>
    <lineage>
        <taxon>Eukaryota</taxon>
        <taxon>Fungi</taxon>
        <taxon>Dikarya</taxon>
        <taxon>Ascomycota</taxon>
        <taxon>Pezizomycotina</taxon>
        <taxon>Sordariomycetes</taxon>
        <taxon>Hypocreomycetidae</taxon>
        <taxon>Hypocreales</taxon>
        <taxon>Stachybotryaceae</taxon>
        <taxon>Stachybotrys</taxon>
    </lineage>
</organism>
<keyword evidence="4" id="KW-1185">Reference proteome</keyword>
<feature type="region of interest" description="Disordered" evidence="2">
    <location>
        <begin position="1221"/>
        <end position="1264"/>
    </location>
</feature>
<evidence type="ECO:0000313" key="4">
    <source>
        <dbReference type="Proteomes" id="UP000028045"/>
    </source>
</evidence>
<dbReference type="SMART" id="SM00248">
    <property type="entry name" value="ANK"/>
    <property type="match status" value="7"/>
</dbReference>
<gene>
    <name evidence="3" type="ORF">S7711_06843</name>
</gene>
<dbReference type="Gene3D" id="1.25.40.20">
    <property type="entry name" value="Ankyrin repeat-containing domain"/>
    <property type="match status" value="3"/>
</dbReference>
<proteinExistence type="predicted"/>
<feature type="compositionally biased region" description="Basic and acidic residues" evidence="2">
    <location>
        <begin position="1236"/>
        <end position="1256"/>
    </location>
</feature>
<keyword evidence="1" id="KW-0040">ANK repeat</keyword>
<name>A0A084B795_STACB</name>
<dbReference type="OrthoDB" id="194358at2759"/>
<reference evidence="3 4" key="1">
    <citation type="journal article" date="2014" name="BMC Genomics">
        <title>Comparative genome sequencing reveals chemotype-specific gene clusters in the toxigenic black mold Stachybotrys.</title>
        <authorList>
            <person name="Semeiks J."/>
            <person name="Borek D."/>
            <person name="Otwinowski Z."/>
            <person name="Grishin N.V."/>
        </authorList>
    </citation>
    <scope>NUCLEOTIDE SEQUENCE [LARGE SCALE GENOMIC DNA]</scope>
    <source>
        <strain evidence="4">CBS 109288 / IBT 7711</strain>
    </source>
</reference>
<dbReference type="InterPro" id="IPR002110">
    <property type="entry name" value="Ankyrin_rpt"/>
</dbReference>
<sequence length="1264" mass="137776">MMKSSPPSSPPLSQSMARRMSSMHFGPTKATDLEIERCNQLMTQHRTLNNKASSVPFSIKDANPVLALICRGAITDATPGLVHALFQSGADVNFERYKSTSLFKKLQDVDQQDVRHHILCDAVKNCSPEIFLVLAQKADETAAREALPVAIASGNTEKTSILLARGANATPLCDAFLEAVEFGPADLIEILLRNTNGACPSCRNQGLLKAIAIRSAPKAILFLEKGADPVFNNGAPVLSAVQAGLEDVAILAISAGRSNLSPALLDKVLGLAYSYKQYKALLACAHAGAKGSNANATLVSAVSNGQTSLADNMLRYGADVATNNGAAITAAVGTRDPAMLDLVLRHRPPPEVAMQAMVETTKLRDLELAYKMIDRILTAGLRGNCVSQTLGVVLDRNQLPGDDRRRLELARLLLLKGEADINWSRGQAVIIATLSQQTNIIGLLLQCRPSVDTLESGLKHAMSVQDSDARLQITRLLLGAGPSGSSGHLQRVATIAAAKELHLDLIEFLLPISHSPQTLVMEAFVSAVSDPKKWLTDRGLPIIQALLRRGASGQHVDNAFCEAAKNCHQKAFNLLLPMANRDALPRAFEAMTTGSTSWQSDGNLETVNSLLEAGCSGRPVNAALLSVLASYVTRNASEDLVDTLLEYADINFRHGEAANIAIRAGDVVLLQKLTEYRLSCDSLARSFTTALLTPHEENIALAMIETILEASKASGATIDLEMSLPLNGLSSVAACISTHPQSVPLIKRVLKLGCDPDKQFLASLASGFGEEPSTALLWVLAQSDSVSVEVLKVLIKAKANVDYVAPKSRLTPLMLAAKAGRSDLVALLLKSNAIPSSRDHFDATALLYASRAGYLTSVKSLIKANASTDDGSLHEAARNLHHEVVAALLKGKHSANYPSQAKEHNGRTALQELASRAEDRGDMLRLELTIKALADAKADPLSQHVPSGRKNSLFLALENPQPLSVTKALLKVVMWAQINDSTNVYVHNMPSGTKWYFSPTMYLTCSCFSGDPKYIEELRSILYKAQCQDRWYPEYGPSEAHELLPPAVVGVPQHIQDRNSKRLADKELREKREQEHQTKLRFMREEAKHKGHIQEMHVAQKLEHSYRTHQVEVINQTEKTELQHGALEVKNAIVAAGQQQIEAHKARTAIIDVTTQQASQQLKLNFQEQQNKAAIGNRKMQNLLTQEAQAAKLTSQQRSQAMKAADDRRKLLADQQAAAARLKNEKRLQQQKGQAKKQDVALKVREHNMKMEEMRAKQRLKKER</sequence>
<dbReference type="PANTHER" id="PTHR24184:SF11">
    <property type="entry name" value="ANKYRIN REPEAT AND SOCS BOX CONTAINING 3"/>
    <property type="match status" value="1"/>
</dbReference>
<dbReference type="PROSITE" id="PS50088">
    <property type="entry name" value="ANK_REPEAT"/>
    <property type="match status" value="1"/>
</dbReference>